<accession>A0A1I2B8R9</accession>
<dbReference type="Pfam" id="PF02515">
    <property type="entry name" value="CoA_transf_3"/>
    <property type="match status" value="1"/>
</dbReference>
<dbReference type="RefSeq" id="WP_091658311.1">
    <property type="nucleotide sequence ID" value="NZ_FONT01000002.1"/>
</dbReference>
<dbReference type="InterPro" id="IPR003673">
    <property type="entry name" value="CoA-Trfase_fam_III"/>
</dbReference>
<dbReference type="EMBL" id="FONT01000002">
    <property type="protein sequence ID" value="SFE52602.1"/>
    <property type="molecule type" value="Genomic_DNA"/>
</dbReference>
<keyword evidence="3" id="KW-1185">Reference proteome</keyword>
<sequence length="399" mass="44634">MGLPLTGVRVLDLSHVVAGPFCSMLLADAGAEVIKIENPRGGEYGRKIGPFKENGNGERTAACFTRMNRNKKSITINLKDERGRKIFLDMIKESDIVIENFRPGVLDKMGIGYDVLKKENPKLILASISGFGQQAEDSPYWERPAYNMIAQSMGGIMSVTGDEEGPPMDVPLPIGDMIPGMMAAFAILQALIYRGQTDKGQKIDLSMYDVMSLLSERNMFNYQFTNILPKRGKEDYIAPHSAYKAIDGYFVVDCYSNKEWRKICEKMGHPEYIESLDTGVKRAKQAENLIRPMIETWASNKTKFEAAEELVLEGIAAGPVQDISDLLNCPHLKHRDMLVEVEDQIAGKLIYPGNPIKFSAIERSSFEPSPTLGEHTEILKDMLGINEAEYDELREKNIL</sequence>
<gene>
    <name evidence="2" type="ORF">SAMN05192532_102158</name>
</gene>
<keyword evidence="1 2" id="KW-0808">Transferase</keyword>
<proteinExistence type="predicted"/>
<dbReference type="AlphaFoldDB" id="A0A1I2B8R9"/>
<organism evidence="2 3">
    <name type="scientific">Alteribacillus iranensis</name>
    <dbReference type="NCBI Taxonomy" id="930128"/>
    <lineage>
        <taxon>Bacteria</taxon>
        <taxon>Bacillati</taxon>
        <taxon>Bacillota</taxon>
        <taxon>Bacilli</taxon>
        <taxon>Bacillales</taxon>
        <taxon>Bacillaceae</taxon>
        <taxon>Alteribacillus</taxon>
    </lineage>
</organism>
<name>A0A1I2B8R9_9BACI</name>
<dbReference type="PANTHER" id="PTHR48207">
    <property type="entry name" value="SUCCINATE--HYDROXYMETHYLGLUTARATE COA-TRANSFERASE"/>
    <property type="match status" value="1"/>
</dbReference>
<evidence type="ECO:0000256" key="1">
    <source>
        <dbReference type="ARBA" id="ARBA00022679"/>
    </source>
</evidence>
<dbReference type="Gene3D" id="3.30.1540.10">
    <property type="entry name" value="formyl-coa transferase, domain 3"/>
    <property type="match status" value="1"/>
</dbReference>
<dbReference type="PANTHER" id="PTHR48207:SF3">
    <property type="entry name" value="SUCCINATE--HYDROXYMETHYLGLUTARATE COA-TRANSFERASE"/>
    <property type="match status" value="1"/>
</dbReference>
<dbReference type="Gene3D" id="3.40.50.10540">
    <property type="entry name" value="Crotonobetainyl-coa:carnitine coa-transferase, domain 1"/>
    <property type="match status" value="1"/>
</dbReference>
<dbReference type="InterPro" id="IPR044855">
    <property type="entry name" value="CoA-Trfase_III_dom3_sf"/>
</dbReference>
<dbReference type="Proteomes" id="UP000199516">
    <property type="component" value="Unassembled WGS sequence"/>
</dbReference>
<dbReference type="STRING" id="930128.SAMN05192532_102158"/>
<evidence type="ECO:0000313" key="2">
    <source>
        <dbReference type="EMBL" id="SFE52602.1"/>
    </source>
</evidence>
<dbReference type="OrthoDB" id="9797653at2"/>
<dbReference type="InterPro" id="IPR023606">
    <property type="entry name" value="CoA-Trfase_III_dom_1_sf"/>
</dbReference>
<dbReference type="InterPro" id="IPR050483">
    <property type="entry name" value="CoA-transferase_III_domain"/>
</dbReference>
<evidence type="ECO:0000313" key="3">
    <source>
        <dbReference type="Proteomes" id="UP000199516"/>
    </source>
</evidence>
<protein>
    <submittedName>
        <fullName evidence="2">CoA:oxalate CoA-transferase</fullName>
    </submittedName>
</protein>
<dbReference type="GO" id="GO:0008410">
    <property type="term" value="F:CoA-transferase activity"/>
    <property type="evidence" value="ECO:0007669"/>
    <property type="project" value="TreeGrafter"/>
</dbReference>
<dbReference type="SUPFAM" id="SSF89796">
    <property type="entry name" value="CoA-transferase family III (CaiB/BaiF)"/>
    <property type="match status" value="1"/>
</dbReference>
<reference evidence="2 3" key="1">
    <citation type="submission" date="2016-10" db="EMBL/GenBank/DDBJ databases">
        <authorList>
            <person name="de Groot N.N."/>
        </authorList>
    </citation>
    <scope>NUCLEOTIDE SEQUENCE [LARGE SCALE GENOMIC DNA]</scope>
    <source>
        <strain evidence="2 3">DSM 23995</strain>
    </source>
</reference>